<dbReference type="SUPFAM" id="SSF51735">
    <property type="entry name" value="NAD(P)-binding Rossmann-fold domains"/>
    <property type="match status" value="1"/>
</dbReference>
<comment type="similarity">
    <text evidence="2">Belongs to the NAD(P)-dependent epimerase/dehydratase family.</text>
</comment>
<evidence type="ECO:0000259" key="4">
    <source>
        <dbReference type="Pfam" id="PF01370"/>
    </source>
</evidence>
<feature type="domain" description="NAD-dependent epimerase/dehydratase" evidence="4">
    <location>
        <begin position="5"/>
        <end position="226"/>
    </location>
</feature>
<evidence type="ECO:0000313" key="6">
    <source>
        <dbReference type="Proteomes" id="UP000781958"/>
    </source>
</evidence>
<evidence type="ECO:0000256" key="3">
    <source>
        <dbReference type="SAM" id="MobiDB-lite"/>
    </source>
</evidence>
<protein>
    <submittedName>
        <fullName evidence="5">Dihydroflavonol-4-reductase</fullName>
        <ecNumber evidence="5">1.1.1.219</ecNumber>
    </submittedName>
</protein>
<evidence type="ECO:0000313" key="5">
    <source>
        <dbReference type="EMBL" id="MBP2295799.1"/>
    </source>
</evidence>
<dbReference type="GO" id="GO:0045552">
    <property type="term" value="F:dihydroflavanol 4-reductase activity"/>
    <property type="evidence" value="ECO:0007669"/>
    <property type="project" value="UniProtKB-EC"/>
</dbReference>
<dbReference type="InterPro" id="IPR001509">
    <property type="entry name" value="Epimerase_deHydtase"/>
</dbReference>
<dbReference type="RefSeq" id="WP_209770422.1">
    <property type="nucleotide sequence ID" value="NZ_JAGINP010000024.1"/>
</dbReference>
<sequence length="350" mass="37253">MALSLVTGGCGFIGSHLVAHLLASGERVRVLDTCASDTLPRGVEMTPGSILDPAAVDAALDGVQTLYHVAGLPQLWLPDKEAFDRINWHGTECVLERAKGHRLQRIVHCSTEAVLLGRRPAERIAESADRALAEMAGSYCRSKYRAEQAALAAAAAGQPVVIANPTAVIGPGGGPTPPMAMLALFLRGGPRFILDCTLNLVDVRDVAAGLALAARHGAIGERYLIGGTNIRLSALVRLLDLLMGRKPRRRWGIPGWLALGFAQLDEWISDHVSGKPPTAPVTGVRLAIASGWFDTSKAVAQLHFQTRPFAETLADAVAWLVEESHRQDRPTRRSPVAPPVAIGASAQKAL</sequence>
<dbReference type="PANTHER" id="PTHR43000">
    <property type="entry name" value="DTDP-D-GLUCOSE 4,6-DEHYDRATASE-RELATED"/>
    <property type="match status" value="1"/>
</dbReference>
<evidence type="ECO:0000256" key="1">
    <source>
        <dbReference type="ARBA" id="ARBA00005125"/>
    </source>
</evidence>
<proteinExistence type="inferred from homology"/>
<name>A0ABS4STB0_9PROT</name>
<dbReference type="EC" id="1.1.1.219" evidence="5"/>
<comment type="pathway">
    <text evidence="1">Bacterial outer membrane biogenesis; LPS O-antigen biosynthesis.</text>
</comment>
<dbReference type="Gene3D" id="3.40.50.720">
    <property type="entry name" value="NAD(P)-binding Rossmann-like Domain"/>
    <property type="match status" value="1"/>
</dbReference>
<reference evidence="5 6" key="1">
    <citation type="submission" date="2021-03" db="EMBL/GenBank/DDBJ databases">
        <title>Genomic Encyclopedia of Type Strains, Phase III (KMG-III): the genomes of soil and plant-associated and newly described type strains.</title>
        <authorList>
            <person name="Whitman W."/>
        </authorList>
    </citation>
    <scope>NUCLEOTIDE SEQUENCE [LARGE SCALE GENOMIC DNA]</scope>
    <source>
        <strain evidence="5 6">IMMIB AFH-6</strain>
    </source>
</reference>
<dbReference type="Pfam" id="PF01370">
    <property type="entry name" value="Epimerase"/>
    <property type="match status" value="1"/>
</dbReference>
<gene>
    <name evidence="5" type="ORF">J2851_005612</name>
</gene>
<organism evidence="5 6">
    <name type="scientific">Azospirillum rugosum</name>
    <dbReference type="NCBI Taxonomy" id="416170"/>
    <lineage>
        <taxon>Bacteria</taxon>
        <taxon>Pseudomonadati</taxon>
        <taxon>Pseudomonadota</taxon>
        <taxon>Alphaproteobacteria</taxon>
        <taxon>Rhodospirillales</taxon>
        <taxon>Azospirillaceae</taxon>
        <taxon>Azospirillum</taxon>
    </lineage>
</organism>
<evidence type="ECO:0000256" key="2">
    <source>
        <dbReference type="ARBA" id="ARBA00007637"/>
    </source>
</evidence>
<dbReference type="InterPro" id="IPR036291">
    <property type="entry name" value="NAD(P)-bd_dom_sf"/>
</dbReference>
<accession>A0ABS4STB0</accession>
<keyword evidence="6" id="KW-1185">Reference proteome</keyword>
<dbReference type="EMBL" id="JAGINP010000024">
    <property type="protein sequence ID" value="MBP2295799.1"/>
    <property type="molecule type" value="Genomic_DNA"/>
</dbReference>
<feature type="region of interest" description="Disordered" evidence="3">
    <location>
        <begin position="324"/>
        <end position="350"/>
    </location>
</feature>
<comment type="caution">
    <text evidence="5">The sequence shown here is derived from an EMBL/GenBank/DDBJ whole genome shotgun (WGS) entry which is preliminary data.</text>
</comment>
<keyword evidence="5" id="KW-0560">Oxidoreductase</keyword>
<dbReference type="Proteomes" id="UP000781958">
    <property type="component" value="Unassembled WGS sequence"/>
</dbReference>